<reference evidence="2 3" key="1">
    <citation type="journal article" date="2024" name="Plant Biotechnol. J.">
        <title>Dendrobium thyrsiflorum genome and its molecular insights into genes involved in important horticultural traits.</title>
        <authorList>
            <person name="Chen B."/>
            <person name="Wang J.Y."/>
            <person name="Zheng P.J."/>
            <person name="Li K.L."/>
            <person name="Liang Y.M."/>
            <person name="Chen X.F."/>
            <person name="Zhang C."/>
            <person name="Zhao X."/>
            <person name="He X."/>
            <person name="Zhang G.Q."/>
            <person name="Liu Z.J."/>
            <person name="Xu Q."/>
        </authorList>
    </citation>
    <scope>NUCLEOTIDE SEQUENCE [LARGE SCALE GENOMIC DNA]</scope>
    <source>
        <strain evidence="2">GZMU011</strain>
    </source>
</reference>
<sequence>MPLSKSINRPHSLHEKDFLGGEEIGESSKVSKLRHRRRRTTVDCRRPPPDFHLANSRHQNSARSPLEARRLIGSPPQARHSARLPPQARHSARLSPQARHSARLPPQARRFARPPLDAGPSSNLCL</sequence>
<dbReference type="EMBL" id="JANQDX010000015">
    <property type="protein sequence ID" value="KAL0911701.1"/>
    <property type="molecule type" value="Genomic_DNA"/>
</dbReference>
<feature type="region of interest" description="Disordered" evidence="1">
    <location>
        <begin position="1"/>
        <end position="126"/>
    </location>
</feature>
<evidence type="ECO:0000256" key="1">
    <source>
        <dbReference type="SAM" id="MobiDB-lite"/>
    </source>
</evidence>
<evidence type="ECO:0000313" key="3">
    <source>
        <dbReference type="Proteomes" id="UP001552299"/>
    </source>
</evidence>
<accession>A0ABD0UGI4</accession>
<evidence type="ECO:0000313" key="2">
    <source>
        <dbReference type="EMBL" id="KAL0911701.1"/>
    </source>
</evidence>
<dbReference type="AlphaFoldDB" id="A0ABD0UGI4"/>
<name>A0ABD0UGI4_DENTH</name>
<keyword evidence="3" id="KW-1185">Reference proteome</keyword>
<gene>
    <name evidence="2" type="ORF">M5K25_019860</name>
</gene>
<feature type="compositionally biased region" description="Basic and acidic residues" evidence="1">
    <location>
        <begin position="40"/>
        <end position="49"/>
    </location>
</feature>
<organism evidence="2 3">
    <name type="scientific">Dendrobium thyrsiflorum</name>
    <name type="common">Pinecone-like raceme dendrobium</name>
    <name type="synonym">Orchid</name>
    <dbReference type="NCBI Taxonomy" id="117978"/>
    <lineage>
        <taxon>Eukaryota</taxon>
        <taxon>Viridiplantae</taxon>
        <taxon>Streptophyta</taxon>
        <taxon>Embryophyta</taxon>
        <taxon>Tracheophyta</taxon>
        <taxon>Spermatophyta</taxon>
        <taxon>Magnoliopsida</taxon>
        <taxon>Liliopsida</taxon>
        <taxon>Asparagales</taxon>
        <taxon>Orchidaceae</taxon>
        <taxon>Epidendroideae</taxon>
        <taxon>Malaxideae</taxon>
        <taxon>Dendrobiinae</taxon>
        <taxon>Dendrobium</taxon>
    </lineage>
</organism>
<protein>
    <submittedName>
        <fullName evidence="2">Uncharacterized protein</fullName>
    </submittedName>
</protein>
<dbReference type="Proteomes" id="UP001552299">
    <property type="component" value="Unassembled WGS sequence"/>
</dbReference>
<proteinExistence type="predicted"/>
<comment type="caution">
    <text evidence="2">The sequence shown here is derived from an EMBL/GenBank/DDBJ whole genome shotgun (WGS) entry which is preliminary data.</text>
</comment>